<evidence type="ECO:0000259" key="2">
    <source>
        <dbReference type="Pfam" id="PF07786"/>
    </source>
</evidence>
<feature type="transmembrane region" description="Helical" evidence="1">
    <location>
        <begin position="150"/>
        <end position="174"/>
    </location>
</feature>
<evidence type="ECO:0000256" key="1">
    <source>
        <dbReference type="SAM" id="Phobius"/>
    </source>
</evidence>
<organism evidence="3 4">
    <name type="scientific">Methanobrevibacter millerae</name>
    <dbReference type="NCBI Taxonomy" id="230361"/>
    <lineage>
        <taxon>Archaea</taxon>
        <taxon>Methanobacteriati</taxon>
        <taxon>Methanobacteriota</taxon>
        <taxon>Methanomada group</taxon>
        <taxon>Methanobacteria</taxon>
        <taxon>Methanobacteriales</taxon>
        <taxon>Methanobacteriaceae</taxon>
        <taxon>Methanobrevibacter</taxon>
    </lineage>
</organism>
<evidence type="ECO:0000313" key="4">
    <source>
        <dbReference type="Proteomes" id="UP000762703"/>
    </source>
</evidence>
<dbReference type="Pfam" id="PF07786">
    <property type="entry name" value="HGSNAT_cat"/>
    <property type="match status" value="1"/>
</dbReference>
<dbReference type="Proteomes" id="UP000762703">
    <property type="component" value="Unassembled WGS sequence"/>
</dbReference>
<protein>
    <submittedName>
        <fullName evidence="3">DUF1624 domain-containing protein</fullName>
    </submittedName>
</protein>
<comment type="caution">
    <text evidence="3">The sequence shown here is derived from an EMBL/GenBank/DDBJ whole genome shotgun (WGS) entry which is preliminary data.</text>
</comment>
<feature type="transmembrane region" description="Helical" evidence="1">
    <location>
        <begin position="112"/>
        <end position="130"/>
    </location>
</feature>
<dbReference type="InterPro" id="IPR012429">
    <property type="entry name" value="HGSNAT_cat"/>
</dbReference>
<accession>A0A8T3VAM0</accession>
<proteinExistence type="predicted"/>
<keyword evidence="1" id="KW-0472">Membrane</keyword>
<evidence type="ECO:0000313" key="3">
    <source>
        <dbReference type="EMBL" id="MBE6504152.1"/>
    </source>
</evidence>
<name>A0A8T3VAM0_9EURY</name>
<feature type="domain" description="Heparan-alpha-glucosaminide N-acetyltransferase catalytic" evidence="2">
    <location>
        <begin position="5"/>
        <end position="178"/>
    </location>
</feature>
<gene>
    <name evidence="3" type="ORF">E7Z73_00210</name>
</gene>
<keyword evidence="1" id="KW-0812">Transmembrane</keyword>
<dbReference type="AlphaFoldDB" id="A0A8T3VAM0"/>
<dbReference type="EMBL" id="SUTE01000002">
    <property type="protein sequence ID" value="MBE6504152.1"/>
    <property type="molecule type" value="Genomic_DNA"/>
</dbReference>
<feature type="transmembrane region" description="Helical" evidence="1">
    <location>
        <begin position="54"/>
        <end position="71"/>
    </location>
</feature>
<sequence length="186" mass="21335">MFFAFCTFGTLDYGYLNKYIFILLQCSAPIFMFAMGIGMIYTRHDSSKEFIRRGIVLLTVGLIINTMYFLSNYSAGVPLKYSLLSFLANDILQFAGLTFILIGIFKKFNISTLNMMIISIFFSTIVSYLPDFTFSNIYLTQLLGNIFETYDTSVVSCFPILNWLIIPVFGMMFAEDLIKCSEKYKL</sequence>
<reference evidence="3" key="1">
    <citation type="submission" date="2019-04" db="EMBL/GenBank/DDBJ databases">
        <title>Evolution of Biomass-Degrading Anaerobic Consortia Revealed by Metagenomics.</title>
        <authorList>
            <person name="Peng X."/>
        </authorList>
    </citation>
    <scope>NUCLEOTIDE SEQUENCE</scope>
    <source>
        <strain evidence="3">SIG12</strain>
    </source>
</reference>
<dbReference type="RefSeq" id="WP_303735924.1">
    <property type="nucleotide sequence ID" value="NZ_SUTE01000002.1"/>
</dbReference>
<keyword evidence="1" id="KW-1133">Transmembrane helix</keyword>
<feature type="transmembrane region" description="Helical" evidence="1">
    <location>
        <begin position="83"/>
        <end position="105"/>
    </location>
</feature>
<feature type="transmembrane region" description="Helical" evidence="1">
    <location>
        <begin position="20"/>
        <end position="42"/>
    </location>
</feature>